<feature type="non-terminal residue" evidence="1">
    <location>
        <position position="1"/>
    </location>
</feature>
<evidence type="ECO:0000313" key="1">
    <source>
        <dbReference type="EMBL" id="KPV48932.1"/>
    </source>
</evidence>
<evidence type="ECO:0000313" key="2">
    <source>
        <dbReference type="Proteomes" id="UP000050509"/>
    </source>
</evidence>
<comment type="caution">
    <text evidence="1">The sequence shown here is derived from an EMBL/GenBank/DDBJ whole genome shotgun (WGS) entry which is preliminary data.</text>
</comment>
<evidence type="ECO:0008006" key="3">
    <source>
        <dbReference type="Google" id="ProtNLM"/>
    </source>
</evidence>
<organism evidence="1 2">
    <name type="scientific">Kouleothrix aurantiaca</name>
    <dbReference type="NCBI Taxonomy" id="186479"/>
    <lineage>
        <taxon>Bacteria</taxon>
        <taxon>Bacillati</taxon>
        <taxon>Chloroflexota</taxon>
        <taxon>Chloroflexia</taxon>
        <taxon>Chloroflexales</taxon>
        <taxon>Roseiflexineae</taxon>
        <taxon>Roseiflexaceae</taxon>
        <taxon>Kouleothrix</taxon>
    </lineage>
</organism>
<reference evidence="1 2" key="1">
    <citation type="submission" date="2015-09" db="EMBL/GenBank/DDBJ databases">
        <title>Draft genome sequence of Kouleothrix aurantiaca JCM 19913.</title>
        <authorList>
            <person name="Hemp J."/>
        </authorList>
    </citation>
    <scope>NUCLEOTIDE SEQUENCE [LARGE SCALE GENOMIC DNA]</scope>
    <source>
        <strain evidence="1 2">COM-B</strain>
    </source>
</reference>
<gene>
    <name evidence="1" type="ORF">SE17_35405</name>
</gene>
<accession>A0A0P9D0I1</accession>
<keyword evidence="2" id="KW-1185">Reference proteome</keyword>
<dbReference type="InterPro" id="IPR029061">
    <property type="entry name" value="THDP-binding"/>
</dbReference>
<dbReference type="AlphaFoldDB" id="A0A0P9D0I1"/>
<sequence length="72" mass="7782">TGLDFAHFAALYGARYTRVSGWDEFRAAVGAGVGGRGLHIVEVPTERASNVALHREFWPRVSAALRDAGLVE</sequence>
<dbReference type="SUPFAM" id="SSF52518">
    <property type="entry name" value="Thiamin diphosphate-binding fold (THDP-binding)"/>
    <property type="match status" value="1"/>
</dbReference>
<dbReference type="Gene3D" id="3.40.50.970">
    <property type="match status" value="1"/>
</dbReference>
<proteinExistence type="predicted"/>
<name>A0A0P9D0I1_9CHLR</name>
<dbReference type="Proteomes" id="UP000050509">
    <property type="component" value="Unassembled WGS sequence"/>
</dbReference>
<dbReference type="EMBL" id="LJCR01002298">
    <property type="protein sequence ID" value="KPV48932.1"/>
    <property type="molecule type" value="Genomic_DNA"/>
</dbReference>
<protein>
    <recommendedName>
        <fullName evidence="3">2-succinyl-5-enolpyruvyl-6-hydroxy-3-cyclohexene-1-carboxylate synthase</fullName>
    </recommendedName>
</protein>